<evidence type="ECO:0000256" key="9">
    <source>
        <dbReference type="ARBA" id="ARBA00023180"/>
    </source>
</evidence>
<evidence type="ECO:0000256" key="12">
    <source>
        <dbReference type="SAM" id="Phobius"/>
    </source>
</evidence>
<dbReference type="Proteomes" id="UP000504606">
    <property type="component" value="Unplaced"/>
</dbReference>
<dbReference type="RefSeq" id="XP_026285619.1">
    <property type="nucleotide sequence ID" value="XM_026429834.2"/>
</dbReference>
<evidence type="ECO:0000256" key="10">
    <source>
        <dbReference type="ARBA" id="ARBA00023273"/>
    </source>
</evidence>
<dbReference type="GO" id="GO:0035869">
    <property type="term" value="C:ciliary transition zone"/>
    <property type="evidence" value="ECO:0007669"/>
    <property type="project" value="TreeGrafter"/>
</dbReference>
<keyword evidence="10" id="KW-0966">Cell projection</keyword>
<dbReference type="InterPro" id="IPR019306">
    <property type="entry name" value="TMEM231"/>
</dbReference>
<dbReference type="OrthoDB" id="426438at2759"/>
<keyword evidence="6 12" id="KW-1133">Transmembrane helix</keyword>
<evidence type="ECO:0000256" key="4">
    <source>
        <dbReference type="ARBA" id="ARBA00022475"/>
    </source>
</evidence>
<dbReference type="GeneID" id="113211465"/>
<gene>
    <name evidence="14" type="primary">LOC113211465</name>
</gene>
<evidence type="ECO:0000256" key="2">
    <source>
        <dbReference type="ARBA" id="ARBA00009082"/>
    </source>
</evidence>
<evidence type="ECO:0000256" key="6">
    <source>
        <dbReference type="ARBA" id="ARBA00022989"/>
    </source>
</evidence>
<dbReference type="KEGG" id="foc:113211465"/>
<comment type="function">
    <text evidence="11">Transmembrane component of the tectonic-like complex, a complex localized at the transition zone of primary cilia and acting as a barrier that prevents diffusion of transmembrane proteins between the cilia and plasma membranes. Required for ciliogenesis and sonic hedgehog/SHH signaling.</text>
</comment>
<dbReference type="GO" id="GO:0032880">
    <property type="term" value="P:regulation of protein localization"/>
    <property type="evidence" value="ECO:0007669"/>
    <property type="project" value="TreeGrafter"/>
</dbReference>
<sequence>MAVYEVFTQHVTYKYKTTLCSKATIVLVVCSVLATFVPLLISYRSNGFWLKTDTFQEQPDIKFSHDYLLVLQTDVPHNSIQCRAQFTLTDNFQRHCLFKSHEEDVNHDGKVDFINVNMQVPLLKNESVYSVSLILTIDFHISSIVQLEMKSLVPFQYVGALPGASLDAIADLKFIQKKPVDYRIAESIFRSPLLLSDKSLKDLFFTYSQRNYSTTLINSYSVWALGRDLEKAFDVKLRIAVPDILIVYRPGFWQVIKWAWIQYVSIFIIVYRFLQVLQEYIFSNQLVPTYKLVPWKIT</sequence>
<evidence type="ECO:0000256" key="5">
    <source>
        <dbReference type="ARBA" id="ARBA00022692"/>
    </source>
</evidence>
<name>A0A6J1SWJ9_FRAOC</name>
<dbReference type="PANTHER" id="PTHR14605">
    <property type="entry name" value="CHST5 PROTEIN"/>
    <property type="match status" value="1"/>
</dbReference>
<proteinExistence type="inferred from homology"/>
<evidence type="ECO:0000256" key="7">
    <source>
        <dbReference type="ARBA" id="ARBA00023069"/>
    </source>
</evidence>
<feature type="transmembrane region" description="Helical" evidence="12">
    <location>
        <begin position="23"/>
        <end position="41"/>
    </location>
</feature>
<evidence type="ECO:0000313" key="13">
    <source>
        <dbReference type="Proteomes" id="UP000504606"/>
    </source>
</evidence>
<protein>
    <recommendedName>
        <fullName evidence="3">Transmembrane protein 231</fullName>
    </recommendedName>
</protein>
<keyword evidence="5 12" id="KW-0812">Transmembrane</keyword>
<dbReference type="GO" id="GO:0060271">
    <property type="term" value="P:cilium assembly"/>
    <property type="evidence" value="ECO:0007669"/>
    <property type="project" value="TreeGrafter"/>
</dbReference>
<keyword evidence="9" id="KW-0325">Glycoprotein</keyword>
<dbReference type="Pfam" id="PF10149">
    <property type="entry name" value="TM231"/>
    <property type="match status" value="1"/>
</dbReference>
<comment type="subcellular location">
    <subcellularLocation>
        <location evidence="1">Cell projection</location>
        <location evidence="1">Cilium membrane</location>
        <topology evidence="1">Multi-pass membrane protein</topology>
    </subcellularLocation>
</comment>
<evidence type="ECO:0000256" key="1">
    <source>
        <dbReference type="ARBA" id="ARBA00004272"/>
    </source>
</evidence>
<accession>A0A6J1SWJ9</accession>
<keyword evidence="7" id="KW-0969">Cilium</keyword>
<dbReference type="AlphaFoldDB" id="A0A6J1SWJ9"/>
<reference evidence="14" key="1">
    <citation type="submission" date="2025-08" db="UniProtKB">
        <authorList>
            <consortium name="RefSeq"/>
        </authorList>
    </citation>
    <scope>IDENTIFICATION</scope>
    <source>
        <tissue evidence="14">Whole organism</tissue>
    </source>
</reference>
<keyword evidence="8 12" id="KW-0472">Membrane</keyword>
<dbReference type="PANTHER" id="PTHR14605:SF1">
    <property type="entry name" value="TRANSMEMBRANE PROTEIN 231"/>
    <property type="match status" value="1"/>
</dbReference>
<keyword evidence="13" id="KW-1185">Reference proteome</keyword>
<organism evidence="13 14">
    <name type="scientific">Frankliniella occidentalis</name>
    <name type="common">Western flower thrips</name>
    <name type="synonym">Euthrips occidentalis</name>
    <dbReference type="NCBI Taxonomy" id="133901"/>
    <lineage>
        <taxon>Eukaryota</taxon>
        <taxon>Metazoa</taxon>
        <taxon>Ecdysozoa</taxon>
        <taxon>Arthropoda</taxon>
        <taxon>Hexapoda</taxon>
        <taxon>Insecta</taxon>
        <taxon>Pterygota</taxon>
        <taxon>Neoptera</taxon>
        <taxon>Paraneoptera</taxon>
        <taxon>Thysanoptera</taxon>
        <taxon>Terebrantia</taxon>
        <taxon>Thripoidea</taxon>
        <taxon>Thripidae</taxon>
        <taxon>Frankliniella</taxon>
    </lineage>
</organism>
<evidence type="ECO:0000313" key="14">
    <source>
        <dbReference type="RefSeq" id="XP_026285619.1"/>
    </source>
</evidence>
<keyword evidence="4" id="KW-1003">Cell membrane</keyword>
<evidence type="ECO:0000256" key="8">
    <source>
        <dbReference type="ARBA" id="ARBA00023136"/>
    </source>
</evidence>
<evidence type="ECO:0000256" key="11">
    <source>
        <dbReference type="ARBA" id="ARBA00024803"/>
    </source>
</evidence>
<evidence type="ECO:0000256" key="3">
    <source>
        <dbReference type="ARBA" id="ARBA00015087"/>
    </source>
</evidence>
<dbReference type="GO" id="GO:0060170">
    <property type="term" value="C:ciliary membrane"/>
    <property type="evidence" value="ECO:0007669"/>
    <property type="project" value="UniProtKB-SubCell"/>
</dbReference>
<comment type="similarity">
    <text evidence="2">Belongs to the TMEM231 family.</text>
</comment>